<dbReference type="Proteomes" id="UP000254716">
    <property type="component" value="Unassembled WGS sequence"/>
</dbReference>
<name>A0A376VT50_ECOLX</name>
<dbReference type="AlphaFoldDB" id="A0A376VT50"/>
<protein>
    <submittedName>
        <fullName evidence="1">Uncharacterized protein</fullName>
    </submittedName>
</protein>
<dbReference type="EMBL" id="UGCV01000006">
    <property type="protein sequence ID" value="STJ14936.1"/>
    <property type="molecule type" value="Genomic_DNA"/>
</dbReference>
<sequence>MVWPDKSVFDDEFRTQVATWQEAEEGCTGRADFLLYKEKKVGLIMSLTDEKLLHSTWKA</sequence>
<organism evidence="1 2">
    <name type="scientific">Escherichia coli</name>
    <dbReference type="NCBI Taxonomy" id="562"/>
    <lineage>
        <taxon>Bacteria</taxon>
        <taxon>Pseudomonadati</taxon>
        <taxon>Pseudomonadota</taxon>
        <taxon>Gammaproteobacteria</taxon>
        <taxon>Enterobacterales</taxon>
        <taxon>Enterobacteriaceae</taxon>
        <taxon>Escherichia</taxon>
    </lineage>
</organism>
<accession>A0A376VT50</accession>
<gene>
    <name evidence="1" type="ORF">NCTC9081_00278</name>
</gene>
<reference evidence="1 2" key="1">
    <citation type="submission" date="2018-06" db="EMBL/GenBank/DDBJ databases">
        <authorList>
            <consortium name="Pathogen Informatics"/>
            <person name="Doyle S."/>
        </authorList>
    </citation>
    <scope>NUCLEOTIDE SEQUENCE [LARGE SCALE GENOMIC DNA]</scope>
    <source>
        <strain evidence="1 2">NCTC9081</strain>
    </source>
</reference>
<evidence type="ECO:0000313" key="2">
    <source>
        <dbReference type="Proteomes" id="UP000254716"/>
    </source>
</evidence>
<evidence type="ECO:0000313" key="1">
    <source>
        <dbReference type="EMBL" id="STJ14936.1"/>
    </source>
</evidence>
<proteinExistence type="predicted"/>